<dbReference type="STRING" id="314230.DSM3645_00585"/>
<evidence type="ECO:0000313" key="1">
    <source>
        <dbReference type="EMBL" id="EAQ82165.1"/>
    </source>
</evidence>
<organism evidence="1 2">
    <name type="scientific">Blastopirellula marina DSM 3645</name>
    <dbReference type="NCBI Taxonomy" id="314230"/>
    <lineage>
        <taxon>Bacteria</taxon>
        <taxon>Pseudomonadati</taxon>
        <taxon>Planctomycetota</taxon>
        <taxon>Planctomycetia</taxon>
        <taxon>Pirellulales</taxon>
        <taxon>Pirellulaceae</taxon>
        <taxon>Blastopirellula</taxon>
    </lineage>
</organism>
<dbReference type="HOGENOM" id="CLU_1559988_0_0_0"/>
<proteinExistence type="predicted"/>
<comment type="caution">
    <text evidence="1">The sequence shown here is derived from an EMBL/GenBank/DDBJ whole genome shotgun (WGS) entry which is preliminary data.</text>
</comment>
<sequence length="171" mass="18515">MKSPLGADEKLTRIPMVQRVRLNGTSRQNGRYAPNSEVGWQMGNFKPTFRGRLAEDECTLGLATPITLAAAVGSRFHAFVRLGTGQDRLATEIGDGIQFAAFTAVAATRGALVDCGALASVDATSATAEDAVNHHCEDCYHRCRLARHVLSQPKKTDEAIPLIYRPSPHQL</sequence>
<evidence type="ECO:0000313" key="2">
    <source>
        <dbReference type="Proteomes" id="UP000004358"/>
    </source>
</evidence>
<dbReference type="Proteomes" id="UP000004358">
    <property type="component" value="Unassembled WGS sequence"/>
</dbReference>
<dbReference type="RefSeq" id="WP_002650007.1">
    <property type="nucleotide sequence ID" value="NZ_AANZ01000002.1"/>
</dbReference>
<dbReference type="AlphaFoldDB" id="A3ZMJ2"/>
<dbReference type="EMBL" id="AANZ01000002">
    <property type="protein sequence ID" value="EAQ82165.1"/>
    <property type="molecule type" value="Genomic_DNA"/>
</dbReference>
<name>A3ZMJ2_9BACT</name>
<gene>
    <name evidence="1" type="ORF">DSM3645_00585</name>
</gene>
<reference evidence="1 2" key="1">
    <citation type="submission" date="2006-02" db="EMBL/GenBank/DDBJ databases">
        <authorList>
            <person name="Amann R."/>
            <person name="Ferriera S."/>
            <person name="Johnson J."/>
            <person name="Kravitz S."/>
            <person name="Halpern A."/>
            <person name="Remington K."/>
            <person name="Beeson K."/>
            <person name="Tran B."/>
            <person name="Rogers Y.-H."/>
            <person name="Friedman R."/>
            <person name="Venter J.C."/>
        </authorList>
    </citation>
    <scope>NUCLEOTIDE SEQUENCE [LARGE SCALE GENOMIC DNA]</scope>
    <source>
        <strain evidence="1 2">DSM 3645</strain>
    </source>
</reference>
<accession>A3ZMJ2</accession>
<protein>
    <submittedName>
        <fullName evidence="1">Uncharacterized protein</fullName>
    </submittedName>
</protein>